<dbReference type="AlphaFoldDB" id="Q8TPN1"/>
<accession>Q8TPN1</accession>
<organism evidence="1 2">
    <name type="scientific">Methanosarcina acetivorans (strain ATCC 35395 / DSM 2834 / JCM 12185 / C2A)</name>
    <dbReference type="NCBI Taxonomy" id="188937"/>
    <lineage>
        <taxon>Archaea</taxon>
        <taxon>Methanobacteriati</taxon>
        <taxon>Methanobacteriota</taxon>
        <taxon>Stenosarchaea group</taxon>
        <taxon>Methanomicrobia</taxon>
        <taxon>Methanosarcinales</taxon>
        <taxon>Methanosarcinaceae</taxon>
        <taxon>Methanosarcina</taxon>
    </lineage>
</organism>
<keyword evidence="2" id="KW-1185">Reference proteome</keyword>
<dbReference type="EMBL" id="AE010299">
    <property type="protein sequence ID" value="AAM05280.1"/>
    <property type="molecule type" value="Genomic_DNA"/>
</dbReference>
<dbReference type="KEGG" id="mac:MA_1875"/>
<evidence type="ECO:0000313" key="2">
    <source>
        <dbReference type="Proteomes" id="UP000002487"/>
    </source>
</evidence>
<dbReference type="HOGENOM" id="CLU_1623446_0_0_2"/>
<name>Q8TPN1_METAC</name>
<dbReference type="EnsemblBacteria" id="AAM05280">
    <property type="protein sequence ID" value="AAM05280"/>
    <property type="gene ID" value="MA_1875"/>
</dbReference>
<reference evidence="1 2" key="1">
    <citation type="journal article" date="2002" name="Genome Res.">
        <title>The genome of Methanosarcina acetivorans reveals extensive metabolic and physiological diversity.</title>
        <authorList>
            <person name="Galagan J.E."/>
            <person name="Nusbaum C."/>
            <person name="Roy A."/>
            <person name="Endrizzi M.G."/>
            <person name="Macdonald P."/>
            <person name="FitzHugh W."/>
            <person name="Calvo S."/>
            <person name="Engels R."/>
            <person name="Smirnov S."/>
            <person name="Atnoor D."/>
            <person name="Brown A."/>
            <person name="Allen N."/>
            <person name="Naylor J."/>
            <person name="Stange-Thomann N."/>
            <person name="DeArellano K."/>
            <person name="Johnson R."/>
            <person name="Linton L."/>
            <person name="McEwan P."/>
            <person name="McKernan K."/>
            <person name="Talamas J."/>
            <person name="Tirrell A."/>
            <person name="Ye W."/>
            <person name="Zimmer A."/>
            <person name="Barber R.D."/>
            <person name="Cann I."/>
            <person name="Graham D.E."/>
            <person name="Grahame D.A."/>
            <person name="Guss A."/>
            <person name="Hedderich R."/>
            <person name="Ingram-Smith C."/>
            <person name="Kuettner C.H."/>
            <person name="Krzycki J.A."/>
            <person name="Leigh J.A."/>
            <person name="Li W."/>
            <person name="Liu J."/>
            <person name="Mukhopadhyay B."/>
            <person name="Reeve J.N."/>
            <person name="Smith K."/>
            <person name="Springer T.A."/>
            <person name="Umayam L.A."/>
            <person name="White O."/>
            <person name="White R.H."/>
            <person name="de Macario E.C."/>
            <person name="Ferry J.G."/>
            <person name="Jarrell K.F."/>
            <person name="Jing H."/>
            <person name="Macario A.J.L."/>
            <person name="Paulsen I."/>
            <person name="Pritchett M."/>
            <person name="Sowers K.R."/>
            <person name="Swanson R.V."/>
            <person name="Zinder S.H."/>
            <person name="Lander E."/>
            <person name="Metcalf W.W."/>
            <person name="Birren B."/>
        </authorList>
    </citation>
    <scope>NUCLEOTIDE SEQUENCE [LARGE SCALE GENOMIC DNA]</scope>
    <source>
        <strain evidence="2">ATCC 35395 / DSM 2834 / JCM 12185 / C2A</strain>
    </source>
</reference>
<sequence>MHLPPDPEALSNLFSISVIGLPVSYRVQNHRRRQSYSLFCFSFNALSHVDVFPYTNGDFGRAYAHTIRQSTPAIDTGHDFFGIFTFDFELDSFPVEDILFFRNILLDIAIFCKSFGLDFFNQSSYNHFIKFHVLHIFSHPWGDAPQYAHRLSKYINISFTIDV</sequence>
<protein>
    <submittedName>
        <fullName evidence="1">Uncharacterized protein</fullName>
    </submittedName>
</protein>
<evidence type="ECO:0000313" key="1">
    <source>
        <dbReference type="EMBL" id="AAM05280.1"/>
    </source>
</evidence>
<dbReference type="Proteomes" id="UP000002487">
    <property type="component" value="Chromosome"/>
</dbReference>
<proteinExistence type="predicted"/>
<dbReference type="InParanoid" id="Q8TPN1"/>
<gene>
    <name evidence="1" type="ordered locus">MA_1875</name>
</gene>